<dbReference type="Pfam" id="PF03480">
    <property type="entry name" value="DctP"/>
    <property type="match status" value="1"/>
</dbReference>
<evidence type="ECO:0000313" key="3">
    <source>
        <dbReference type="EMBL" id="AEF81079.1"/>
    </source>
</evidence>
<dbReference type="CDD" id="cd13670">
    <property type="entry name" value="PBP2_TRAP_Tp0957_like"/>
    <property type="match status" value="1"/>
</dbReference>
<dbReference type="eggNOG" id="COG1638">
    <property type="taxonomic scope" value="Bacteria"/>
</dbReference>
<dbReference type="PANTHER" id="PTHR33376">
    <property type="match status" value="1"/>
</dbReference>
<proteinExistence type="predicted"/>
<reference evidence="3 4" key="2">
    <citation type="journal article" date="2011" name="ISME J.">
        <title>RNA-seq reveals cooperative metabolic interactions between two termite-gut spirochete species in co-culture.</title>
        <authorList>
            <person name="Rosenthal A.Z."/>
            <person name="Matson E.G."/>
            <person name="Eldar A."/>
            <person name="Leadbetter J.R."/>
        </authorList>
    </citation>
    <scope>NUCLEOTIDE SEQUENCE [LARGE SCALE GENOMIC DNA]</scope>
    <source>
        <strain evidence="4">ATCC BAA-888 / DSM 13862 / ZAS-9</strain>
    </source>
</reference>
<protein>
    <submittedName>
        <fullName evidence="3">Bacterial extracellular solute-binding protein, family 7</fullName>
    </submittedName>
</protein>
<name>F5Y8U4_LEAAZ</name>
<feature type="chain" id="PRO_5003329756" evidence="2">
    <location>
        <begin position="25"/>
        <end position="346"/>
    </location>
</feature>
<keyword evidence="1 2" id="KW-0732">Signal</keyword>
<dbReference type="GO" id="GO:0055085">
    <property type="term" value="P:transmembrane transport"/>
    <property type="evidence" value="ECO:0007669"/>
    <property type="project" value="InterPro"/>
</dbReference>
<dbReference type="HOGENOM" id="CLU_036176_6_0_12"/>
<dbReference type="InParanoid" id="F5Y8U4"/>
<reference evidence="4" key="1">
    <citation type="submission" date="2009-12" db="EMBL/GenBank/DDBJ databases">
        <title>Complete sequence of Treponema azotonutricium strain ZAS-9.</title>
        <authorList>
            <person name="Tetu S.G."/>
            <person name="Matson E."/>
            <person name="Ren Q."/>
            <person name="Seshadri R."/>
            <person name="Elbourne L."/>
            <person name="Hassan K.A."/>
            <person name="Durkin A."/>
            <person name="Radune D."/>
            <person name="Mohamoud Y."/>
            <person name="Shay R."/>
            <person name="Jin S."/>
            <person name="Zhang X."/>
            <person name="Lucey K."/>
            <person name="Ballor N.R."/>
            <person name="Ottesen E."/>
            <person name="Rosenthal R."/>
            <person name="Allen A."/>
            <person name="Leadbetter J.R."/>
            <person name="Paulsen I.T."/>
        </authorList>
    </citation>
    <scope>NUCLEOTIDE SEQUENCE [LARGE SCALE GENOMIC DNA]</scope>
    <source>
        <strain evidence="4">ATCC BAA-888 / DSM 13862 / ZAS-9</strain>
    </source>
</reference>
<organism evidence="3 4">
    <name type="scientific">Leadbettera azotonutricia (strain ATCC BAA-888 / DSM 13862 / ZAS-9)</name>
    <name type="common">Treponema azotonutricium</name>
    <dbReference type="NCBI Taxonomy" id="545695"/>
    <lineage>
        <taxon>Bacteria</taxon>
        <taxon>Pseudomonadati</taxon>
        <taxon>Spirochaetota</taxon>
        <taxon>Spirochaetia</taxon>
        <taxon>Spirochaetales</taxon>
        <taxon>Breznakiellaceae</taxon>
        <taxon>Leadbettera</taxon>
    </lineage>
</organism>
<dbReference type="FunCoup" id="F5Y8U4">
    <property type="interactions" value="45"/>
</dbReference>
<accession>F5Y8U4</accession>
<evidence type="ECO:0000256" key="2">
    <source>
        <dbReference type="SAM" id="SignalP"/>
    </source>
</evidence>
<gene>
    <name evidence="3" type="ordered locus">TREAZ_0941</name>
</gene>
<dbReference type="Gene3D" id="3.40.190.170">
    <property type="entry name" value="Bacterial extracellular solute-binding protein, family 7"/>
    <property type="match status" value="1"/>
</dbReference>
<dbReference type="RefSeq" id="WP_015711041.1">
    <property type="nucleotide sequence ID" value="NC_015577.1"/>
</dbReference>
<dbReference type="STRING" id="545695.TREAZ_0941"/>
<dbReference type="NCBIfam" id="NF037995">
    <property type="entry name" value="TRAP_S1"/>
    <property type="match status" value="1"/>
</dbReference>
<evidence type="ECO:0000256" key="1">
    <source>
        <dbReference type="ARBA" id="ARBA00022729"/>
    </source>
</evidence>
<dbReference type="PANTHER" id="PTHR33376:SF15">
    <property type="entry name" value="BLL6794 PROTEIN"/>
    <property type="match status" value="1"/>
</dbReference>
<dbReference type="Proteomes" id="UP000009222">
    <property type="component" value="Chromosome"/>
</dbReference>
<keyword evidence="4" id="KW-1185">Reference proteome</keyword>
<dbReference type="AlphaFoldDB" id="F5Y8U4"/>
<dbReference type="InterPro" id="IPR018389">
    <property type="entry name" value="DctP_fam"/>
</dbReference>
<sequence length="346" mass="37858">MKKLSLCILAVLLIGFAVPTEVFAQRGGRSQGETIEVKIASPVPKDSPWGRTLDRMAVEWAKITNNQVRMRVLHGGTEGGEGKMLLSLSSNTIQAAVFTSFGISAINPRVMTLSAPFLIRTDSELNAVLPQIQPELEAQINQTDYVMVAWSKVGWVNIFSKDPVFVPDDLKRQKIATNGDADDLNVAFKSMGFQMVETDLTDVGTKILSGAIMAAYQNPAAVAAYQLHKELRNMLSLNLAPFVGGIVMNQVTWKKIADLNPKYPEEIMKSTRRIAAELDASMQQTINSAITVMSKGGLKVNQPSSAQAQLWYNEIDKAIPGLLGTTFDRDTYQKISAILAKQRGGQ</sequence>
<dbReference type="KEGG" id="taz:TREAZ_0941"/>
<feature type="signal peptide" evidence="2">
    <location>
        <begin position="1"/>
        <end position="24"/>
    </location>
</feature>
<dbReference type="EMBL" id="CP001841">
    <property type="protein sequence ID" value="AEF81079.1"/>
    <property type="molecule type" value="Genomic_DNA"/>
</dbReference>
<evidence type="ECO:0000313" key="4">
    <source>
        <dbReference type="Proteomes" id="UP000009222"/>
    </source>
</evidence>
<dbReference type="InterPro" id="IPR038404">
    <property type="entry name" value="TRAP_DctP_sf"/>
</dbReference>